<evidence type="ECO:0000313" key="2">
    <source>
        <dbReference type="Proteomes" id="UP000182725"/>
    </source>
</evidence>
<protein>
    <submittedName>
        <fullName evidence="1">Uncharacterized protein</fullName>
    </submittedName>
</protein>
<sequence>MGGLGGCTPNPQQPHLPTASQSLESVLDASCPLLPPDAVQAVRIPQGTPEESIANVLNSYSSWVNAGTDILRGWAGTAGTVPDACLDGLAEQGRIAYSQTIFTTQTDVAWQDYYAGQQELTAQALRNAIGTSVDRIGNPGSFELLKEISSSATVNGTFLKFDAIYRPAPGTPADPADWAGLAKPTRWYVELVPFDGFFIINYIEQKPAAGY</sequence>
<gene>
    <name evidence="1" type="ORF">SAMN04489740_2832</name>
</gene>
<name>A0A1H5MAF6_9MICC</name>
<proteinExistence type="predicted"/>
<accession>A0A1H5MAF6</accession>
<dbReference type="Proteomes" id="UP000182725">
    <property type="component" value="Unassembled WGS sequence"/>
</dbReference>
<organism evidence="1 2">
    <name type="scientific">Arthrobacter alpinus</name>
    <dbReference type="NCBI Taxonomy" id="656366"/>
    <lineage>
        <taxon>Bacteria</taxon>
        <taxon>Bacillati</taxon>
        <taxon>Actinomycetota</taxon>
        <taxon>Actinomycetes</taxon>
        <taxon>Micrococcales</taxon>
        <taxon>Micrococcaceae</taxon>
        <taxon>Arthrobacter</taxon>
    </lineage>
</organism>
<evidence type="ECO:0000313" key="1">
    <source>
        <dbReference type="EMBL" id="SEE86245.1"/>
    </source>
</evidence>
<dbReference type="EMBL" id="FNTV01000001">
    <property type="protein sequence ID" value="SEE86245.1"/>
    <property type="molecule type" value="Genomic_DNA"/>
</dbReference>
<reference evidence="1 2" key="1">
    <citation type="submission" date="2016-10" db="EMBL/GenBank/DDBJ databases">
        <authorList>
            <person name="de Groot N.N."/>
        </authorList>
    </citation>
    <scope>NUCLEOTIDE SEQUENCE [LARGE SCALE GENOMIC DNA]</scope>
    <source>
        <strain evidence="1 2">DSM 22274</strain>
    </source>
</reference>
<dbReference type="AlphaFoldDB" id="A0A1H5MAF6"/>